<dbReference type="Pfam" id="PF00391">
    <property type="entry name" value="PEP-utilizers"/>
    <property type="match status" value="1"/>
</dbReference>
<keyword evidence="14 22" id="KW-0808">Transferase</keyword>
<dbReference type="InterPro" id="IPR050499">
    <property type="entry name" value="PEP-utilizing_PTS_enzyme"/>
</dbReference>
<comment type="function">
    <text evidence="4">Component of the dihydroxyacetone kinase complex, which is responsible for the phosphoenolpyruvate (PEP)-dependent phosphorylation of dihydroxyacetone. DhaM serves as the phosphoryl donor. Is phosphorylated by phosphoenolpyruvate in an EI- and HPr-dependent reaction, and a phosphorelay system on histidine residues finally leads to phosphoryl transfer to DhaL and dihydroxyacetone.</text>
</comment>
<evidence type="ECO:0000256" key="7">
    <source>
        <dbReference type="ARBA" id="ARBA00007837"/>
    </source>
</evidence>
<feature type="domain" description="PTS EIIA type-4" evidence="20">
    <location>
        <begin position="1"/>
        <end position="134"/>
    </location>
</feature>
<comment type="subcellular location">
    <subcellularLocation>
        <location evidence="6">Cytoplasm</location>
    </subcellularLocation>
</comment>
<dbReference type="GO" id="GO:0009401">
    <property type="term" value="P:phosphoenolpyruvate-dependent sugar phosphotransferase system"/>
    <property type="evidence" value="ECO:0007669"/>
    <property type="project" value="UniProtKB-KW"/>
</dbReference>
<dbReference type="STRING" id="1173027.Mic7113_3673"/>
<dbReference type="eggNOG" id="COG1080">
    <property type="taxonomic scope" value="Bacteria"/>
</dbReference>
<comment type="subunit">
    <text evidence="19">Homodimer. The dihydroxyacetone kinase complex is composed of a homodimer of DhaM, a homodimer of DhaK and the subunit DhaL.</text>
</comment>
<dbReference type="HOGENOM" id="CLU_007308_3_3_3"/>
<dbReference type="EC" id="2.7.1.121" evidence="8"/>
<reference evidence="22 23" key="1">
    <citation type="submission" date="2012-06" db="EMBL/GenBank/DDBJ databases">
        <title>Finished chromosome of genome of Microcoleus sp. PCC 7113.</title>
        <authorList>
            <consortium name="US DOE Joint Genome Institute"/>
            <person name="Gugger M."/>
            <person name="Coursin T."/>
            <person name="Rippka R."/>
            <person name="Tandeau De Marsac N."/>
            <person name="Huntemann M."/>
            <person name="Wei C.-L."/>
            <person name="Han J."/>
            <person name="Detter J.C."/>
            <person name="Han C."/>
            <person name="Tapia R."/>
            <person name="Chen A."/>
            <person name="Kyrpides N."/>
            <person name="Mavromatis K."/>
            <person name="Markowitz V."/>
            <person name="Szeto E."/>
            <person name="Ivanova N."/>
            <person name="Pagani I."/>
            <person name="Pati A."/>
            <person name="Goodwin L."/>
            <person name="Nordberg H.P."/>
            <person name="Cantor M.N."/>
            <person name="Hua S.X."/>
            <person name="Woyke T."/>
            <person name="Kerfeld C.A."/>
        </authorList>
    </citation>
    <scope>NUCLEOTIDE SEQUENCE [LARGE SCALE GENOMIC DNA]</scope>
    <source>
        <strain evidence="22 23">PCC 7113</strain>
    </source>
</reference>
<evidence type="ECO:0000256" key="2">
    <source>
        <dbReference type="ARBA" id="ARBA00001113"/>
    </source>
</evidence>
<dbReference type="PANTHER" id="PTHR46244:SF6">
    <property type="entry name" value="PHOSPHOENOLPYRUVATE-PROTEIN PHOSPHOTRANSFERASE"/>
    <property type="match status" value="1"/>
</dbReference>
<dbReference type="GO" id="GO:0005737">
    <property type="term" value="C:cytoplasm"/>
    <property type="evidence" value="ECO:0007669"/>
    <property type="project" value="UniProtKB-SubCell"/>
</dbReference>
<name>K9WGR0_9CYAN</name>
<dbReference type="InterPro" id="IPR036618">
    <property type="entry name" value="PtsI_HPr-bd_sf"/>
</dbReference>
<comment type="catalytic activity">
    <reaction evidence="1">
        <text>L-histidyl-[protein] + phosphoenolpyruvate = N(pros)-phospho-L-histidyl-[protein] + pyruvate</text>
        <dbReference type="Rhea" id="RHEA:23880"/>
        <dbReference type="Rhea" id="RHEA-COMP:9745"/>
        <dbReference type="Rhea" id="RHEA-COMP:9746"/>
        <dbReference type="ChEBI" id="CHEBI:15361"/>
        <dbReference type="ChEBI" id="CHEBI:29979"/>
        <dbReference type="ChEBI" id="CHEBI:58702"/>
        <dbReference type="ChEBI" id="CHEBI:64837"/>
        <dbReference type="EC" id="2.7.3.9"/>
    </reaction>
</comment>
<evidence type="ECO:0000256" key="13">
    <source>
        <dbReference type="ARBA" id="ARBA00022597"/>
    </source>
</evidence>
<comment type="function">
    <text evidence="5">General (non sugar-specific) component of the phosphoenolpyruvate-dependent sugar phosphotransferase system (sugar PTS). This major carbohydrate active-transport system catalyzes the phosphorylation of incoming sugar substrates concomitantly with their translocation across the cell membrane. The phosphoryl group from phosphoenolpyruvate (PEP) is transferred to the phosphoryl carrier protein HPr by enzyme I. Phospho-HPr then transfers it to the PTS EIIA domain.</text>
</comment>
<evidence type="ECO:0000256" key="1">
    <source>
        <dbReference type="ARBA" id="ARBA00000683"/>
    </source>
</evidence>
<evidence type="ECO:0000256" key="11">
    <source>
        <dbReference type="ARBA" id="ARBA00022448"/>
    </source>
</evidence>
<evidence type="ECO:0000256" key="18">
    <source>
        <dbReference type="ARBA" id="ARBA00022842"/>
    </source>
</evidence>
<comment type="cofactor">
    <cofactor evidence="3">
        <name>Mg(2+)</name>
        <dbReference type="ChEBI" id="CHEBI:18420"/>
    </cofactor>
</comment>
<dbReference type="PRINTS" id="PR00107">
    <property type="entry name" value="PHOSPHOCPHPR"/>
</dbReference>
<keyword evidence="11" id="KW-0813">Transport</keyword>
<evidence type="ECO:0000256" key="9">
    <source>
        <dbReference type="ARBA" id="ARBA00012232"/>
    </source>
</evidence>
<organism evidence="22 23">
    <name type="scientific">Allocoleopsis franciscana PCC 7113</name>
    <dbReference type="NCBI Taxonomy" id="1173027"/>
    <lineage>
        <taxon>Bacteria</taxon>
        <taxon>Bacillati</taxon>
        <taxon>Cyanobacteriota</taxon>
        <taxon>Cyanophyceae</taxon>
        <taxon>Coleofasciculales</taxon>
        <taxon>Coleofasciculaceae</taxon>
        <taxon>Allocoleopsis</taxon>
        <taxon>Allocoleopsis franciscana</taxon>
    </lineage>
</organism>
<evidence type="ECO:0000256" key="3">
    <source>
        <dbReference type="ARBA" id="ARBA00001946"/>
    </source>
</evidence>
<dbReference type="KEGG" id="mic:Mic7113_3673"/>
<keyword evidence="16" id="KW-0479">Metal-binding</keyword>
<dbReference type="EMBL" id="CP003630">
    <property type="protein sequence ID" value="AFZ19393.1"/>
    <property type="molecule type" value="Genomic_DNA"/>
</dbReference>
<dbReference type="InterPro" id="IPR000032">
    <property type="entry name" value="HPr-like"/>
</dbReference>
<dbReference type="Pfam" id="PF03610">
    <property type="entry name" value="EIIA-man"/>
    <property type="match status" value="1"/>
</dbReference>
<dbReference type="SUPFAM" id="SSF53062">
    <property type="entry name" value="PTS system fructose IIA component-like"/>
    <property type="match status" value="1"/>
</dbReference>
<dbReference type="InterPro" id="IPR008731">
    <property type="entry name" value="PTS_EIN"/>
</dbReference>
<dbReference type="InterPro" id="IPR040442">
    <property type="entry name" value="Pyrv_kinase-like_dom_sf"/>
</dbReference>
<dbReference type="InterPro" id="IPR004701">
    <property type="entry name" value="PTS_EIIA_man-typ"/>
</dbReference>
<evidence type="ECO:0000313" key="23">
    <source>
        <dbReference type="Proteomes" id="UP000010471"/>
    </source>
</evidence>
<dbReference type="SUPFAM" id="SSF52009">
    <property type="entry name" value="Phosphohistidine domain"/>
    <property type="match status" value="1"/>
</dbReference>
<evidence type="ECO:0000256" key="19">
    <source>
        <dbReference type="ARBA" id="ARBA00046577"/>
    </source>
</evidence>
<dbReference type="InterPro" id="IPR036662">
    <property type="entry name" value="PTS_EIIA_man-typ_sf"/>
</dbReference>
<dbReference type="AlphaFoldDB" id="K9WGR0"/>
<protein>
    <recommendedName>
        <fullName evidence="10">Phosphocarrier protein HPr</fullName>
        <ecNumber evidence="8">2.7.1.121</ecNumber>
        <ecNumber evidence="9">2.7.3.9</ecNumber>
    </recommendedName>
</protein>
<dbReference type="EC" id="2.7.3.9" evidence="9"/>
<dbReference type="PROSITE" id="PS51096">
    <property type="entry name" value="PTS_EIIA_TYPE_4"/>
    <property type="match status" value="1"/>
</dbReference>
<dbReference type="Pfam" id="PF05524">
    <property type="entry name" value="PEP-utilisers_N"/>
    <property type="match status" value="1"/>
</dbReference>
<keyword evidence="15" id="KW-0598">Phosphotransferase system</keyword>
<dbReference type="PROSITE" id="PS00742">
    <property type="entry name" value="PEP_ENZYMES_2"/>
    <property type="match status" value="1"/>
</dbReference>
<dbReference type="SUPFAM" id="SSF47831">
    <property type="entry name" value="Enzyme I of the PEP:sugar phosphotransferase system HPr-binding (sub)domain"/>
    <property type="match status" value="1"/>
</dbReference>
<dbReference type="GO" id="GO:0046872">
    <property type="term" value="F:metal ion binding"/>
    <property type="evidence" value="ECO:0007669"/>
    <property type="project" value="UniProtKB-KW"/>
</dbReference>
<dbReference type="Gene3D" id="3.30.1340.10">
    <property type="entry name" value="HPr-like"/>
    <property type="match status" value="1"/>
</dbReference>
<dbReference type="GO" id="GO:0047324">
    <property type="term" value="F:phosphoenolpyruvate-glycerone phosphotransferase activity"/>
    <property type="evidence" value="ECO:0007669"/>
    <property type="project" value="UniProtKB-EC"/>
</dbReference>
<evidence type="ECO:0000256" key="8">
    <source>
        <dbReference type="ARBA" id="ARBA00012095"/>
    </source>
</evidence>
<evidence type="ECO:0000313" key="22">
    <source>
        <dbReference type="EMBL" id="AFZ19393.1"/>
    </source>
</evidence>
<dbReference type="Gene3D" id="1.10.274.10">
    <property type="entry name" value="PtsI, HPr-binding domain"/>
    <property type="match status" value="1"/>
</dbReference>
<dbReference type="NCBIfam" id="TIGR01417">
    <property type="entry name" value="PTS_I_fam"/>
    <property type="match status" value="1"/>
</dbReference>
<dbReference type="InterPro" id="IPR006318">
    <property type="entry name" value="PTS_EI-like"/>
</dbReference>
<keyword evidence="17" id="KW-0418">Kinase</keyword>
<keyword evidence="12" id="KW-0963">Cytoplasm</keyword>
<dbReference type="RefSeq" id="WP_015183534.1">
    <property type="nucleotide sequence ID" value="NC_019738.1"/>
</dbReference>
<dbReference type="OrthoDB" id="9765468at2"/>
<dbReference type="GO" id="GO:0016020">
    <property type="term" value="C:membrane"/>
    <property type="evidence" value="ECO:0007669"/>
    <property type="project" value="InterPro"/>
</dbReference>
<dbReference type="InterPro" id="IPR012844">
    <property type="entry name" value="DhaM_N"/>
</dbReference>
<evidence type="ECO:0000256" key="17">
    <source>
        <dbReference type="ARBA" id="ARBA00022777"/>
    </source>
</evidence>
<dbReference type="eggNOG" id="COG1925">
    <property type="taxonomic scope" value="Bacteria"/>
</dbReference>
<dbReference type="NCBIfam" id="TIGR01003">
    <property type="entry name" value="PTS_HPr_family"/>
    <property type="match status" value="1"/>
</dbReference>
<accession>K9WGR0</accession>
<dbReference type="InterPro" id="IPR000121">
    <property type="entry name" value="PEP_util_C"/>
</dbReference>
<dbReference type="CDD" id="cd00367">
    <property type="entry name" value="PTS-HPr_like"/>
    <property type="match status" value="1"/>
</dbReference>
<sequence length="846" mass="90329">MVGIVIVSHSKKLADGVQELAQQMVQGAIRSAVAAGIDDPENPFGTDAMQIYQAIESVYTDEGVIVLMDLGSAILSAEMALEFLPEHQRDRVRLCEAPLVEGTLAAAVQAANGANIEQVLVEARGALTAKTAQLLGVRSEESPELNVGSCNLSSQVQPSTLTGQATQEIHLTVQNQMGLHARPAAKFVAIACRFQSQITVQNVTASSQFVNGKSINQVITLGVHQGDEIAIAATGSDATAAIAALQRLVLSNFGEATSGALAATPVPETLTTANSQLWGIPASPGIAIGPIVLYQPVVAEVTEHLGDNPHESWEQLQDAIATACQELQTLRHQVAEQVGEEEAAIFDAHLLCLSDPAIVEAARQRIFDYTLDAVSAWKVVVARTVRSYEALKDPYLKARAADVRDVGLRVLRLLTGVTSTPLDFTQPAILVATDLTPSETAHLNPHKVLGICTIAGGATSHSGILARSLGIPAVVGVDVELLSLEDGTLIALDGETGQVWVQPEDAELRDLQTKRDRQRYIQQEQRTAAQQPAVTQDGRLIQIVANIGGIADARVALANGAEGVGLLRSEFLYFDRESSPTEEEQVEQYEAIASMLSPRPLIIRTLDIGGDKPLSYLNLASEPNPFLGWRGIRFLLDSPDVLKTQLRAILRATHHYPIKVMFPMIACLREIRAAKEILATAQAELYRAGIPFNESMEVGMMVEVPAAVAMAEKLAAEVDFFSIGTNDLSQYVMASDRTNPKVATLADAFEPAVLRMIQQTIQAARQAGIGVGVCGELASLPLATPILVGLGVDELSMNPPSIGAIKAAVGRLSIEEAQAIARDVLQLDSSEAVREYVAQKAGRLII</sequence>
<evidence type="ECO:0000259" key="21">
    <source>
        <dbReference type="PROSITE" id="PS51350"/>
    </source>
</evidence>
<evidence type="ECO:0000256" key="14">
    <source>
        <dbReference type="ARBA" id="ARBA00022679"/>
    </source>
</evidence>
<dbReference type="PANTHER" id="PTHR46244">
    <property type="entry name" value="PHOSPHOENOLPYRUVATE-PROTEIN PHOSPHOTRANSFERASE"/>
    <property type="match status" value="1"/>
</dbReference>
<keyword evidence="18" id="KW-0460">Magnesium</keyword>
<dbReference type="SUPFAM" id="SSF51621">
    <property type="entry name" value="Phosphoenolpyruvate/pyruvate domain"/>
    <property type="match status" value="1"/>
</dbReference>
<evidence type="ECO:0000256" key="15">
    <source>
        <dbReference type="ARBA" id="ARBA00022683"/>
    </source>
</evidence>
<dbReference type="InterPro" id="IPR036637">
    <property type="entry name" value="Phosphohistidine_dom_sf"/>
</dbReference>
<gene>
    <name evidence="22" type="ORF">Mic7113_3673</name>
</gene>
<dbReference type="NCBIfam" id="TIGR02364">
    <property type="entry name" value="dha_pts"/>
    <property type="match status" value="1"/>
</dbReference>
<keyword evidence="23" id="KW-1185">Reference proteome</keyword>
<dbReference type="Pfam" id="PF02896">
    <property type="entry name" value="PEP-utilizers_C"/>
    <property type="match status" value="1"/>
</dbReference>
<dbReference type="Gene3D" id="3.20.20.60">
    <property type="entry name" value="Phosphoenolpyruvate-binding domains"/>
    <property type="match status" value="1"/>
</dbReference>
<dbReference type="GO" id="GO:0008965">
    <property type="term" value="F:phosphoenolpyruvate-protein phosphotransferase activity"/>
    <property type="evidence" value="ECO:0007669"/>
    <property type="project" value="UniProtKB-EC"/>
</dbReference>
<dbReference type="InterPro" id="IPR001020">
    <property type="entry name" value="PTS_HPr_His_P_site"/>
</dbReference>
<feature type="domain" description="HPr" evidence="21">
    <location>
        <begin position="164"/>
        <end position="256"/>
    </location>
</feature>
<dbReference type="InterPro" id="IPR008279">
    <property type="entry name" value="PEP-util_enz_mobile_dom"/>
</dbReference>
<comment type="catalytic activity">
    <reaction evidence="2">
        <text>dihydroxyacetone + phosphoenolpyruvate = dihydroxyacetone phosphate + pyruvate</text>
        <dbReference type="Rhea" id="RHEA:18381"/>
        <dbReference type="ChEBI" id="CHEBI:15361"/>
        <dbReference type="ChEBI" id="CHEBI:16016"/>
        <dbReference type="ChEBI" id="CHEBI:57642"/>
        <dbReference type="ChEBI" id="CHEBI:58702"/>
        <dbReference type="EC" id="2.7.1.121"/>
    </reaction>
</comment>
<dbReference type="Gene3D" id="3.40.50.510">
    <property type="entry name" value="Phosphotransferase system, mannose-type IIA component"/>
    <property type="match status" value="1"/>
</dbReference>
<dbReference type="InterPro" id="IPR015813">
    <property type="entry name" value="Pyrv/PenolPyrv_kinase-like_dom"/>
</dbReference>
<proteinExistence type="inferred from homology"/>
<dbReference type="PROSITE" id="PS00369">
    <property type="entry name" value="PTS_HPR_HIS"/>
    <property type="match status" value="1"/>
</dbReference>
<dbReference type="PRINTS" id="PR01736">
    <property type="entry name" value="PHPHTRNFRASE"/>
</dbReference>
<evidence type="ECO:0000256" key="5">
    <source>
        <dbReference type="ARBA" id="ARBA00003681"/>
    </source>
</evidence>
<evidence type="ECO:0000259" key="20">
    <source>
        <dbReference type="PROSITE" id="PS51096"/>
    </source>
</evidence>
<dbReference type="Proteomes" id="UP000010471">
    <property type="component" value="Chromosome"/>
</dbReference>
<evidence type="ECO:0000256" key="12">
    <source>
        <dbReference type="ARBA" id="ARBA00022490"/>
    </source>
</evidence>
<comment type="similarity">
    <text evidence="7">Belongs to the PEP-utilizing enzyme family.</text>
</comment>
<dbReference type="SUPFAM" id="SSF55594">
    <property type="entry name" value="HPr-like"/>
    <property type="match status" value="1"/>
</dbReference>
<evidence type="ECO:0000256" key="16">
    <source>
        <dbReference type="ARBA" id="ARBA00022723"/>
    </source>
</evidence>
<dbReference type="InterPro" id="IPR035895">
    <property type="entry name" value="HPr-like_sf"/>
</dbReference>
<dbReference type="Pfam" id="PF00381">
    <property type="entry name" value="PTS-HPr"/>
    <property type="match status" value="1"/>
</dbReference>
<evidence type="ECO:0000256" key="10">
    <source>
        <dbReference type="ARBA" id="ARBA00020422"/>
    </source>
</evidence>
<keyword evidence="13" id="KW-0762">Sugar transport</keyword>
<evidence type="ECO:0000256" key="6">
    <source>
        <dbReference type="ARBA" id="ARBA00004496"/>
    </source>
</evidence>
<dbReference type="PROSITE" id="PS51350">
    <property type="entry name" value="PTS_HPR_DOM"/>
    <property type="match status" value="1"/>
</dbReference>
<dbReference type="PATRIC" id="fig|1173027.3.peg.4039"/>
<dbReference type="InterPro" id="IPR023151">
    <property type="entry name" value="PEP_util_CS"/>
</dbReference>
<evidence type="ECO:0000256" key="4">
    <source>
        <dbReference type="ARBA" id="ARBA00002788"/>
    </source>
</evidence>
<dbReference type="Gene3D" id="3.50.30.10">
    <property type="entry name" value="Phosphohistidine domain"/>
    <property type="match status" value="1"/>
</dbReference>
<dbReference type="eggNOG" id="COG3412">
    <property type="taxonomic scope" value="Bacteria"/>
</dbReference>